<evidence type="ECO:0000259" key="14">
    <source>
        <dbReference type="PROSITE" id="PS50035"/>
    </source>
</evidence>
<proteinExistence type="inferred from homology"/>
<name>A0A0R1WF28_9LACO</name>
<sequence length="489" mass="56373">MTGAVIVVIDFWILADVVFAINTITAFIIVFREKRDISATWAWLLVLLVLPVVGFLLYLFAGRKLSHRRIFDLKAQQRLGIDQIVANQKLQFDEHELLPANQVTNSARELVRLFLETDNAVLTKRNAVRIYTDGNKLFDSIFEDVRRAKHHINIEFFTWYNDQIGNEFVKILEKKARHGVHVRVIYDTLGSHGSKRKLFKHLVELGGQVEPFLTSKFLPFSLRLNFRDHRKLVIIDGKTGYIGGFNVGDQYLNRKKKFGYWRDTHLRVVGDAVLSLQSRFFLDWNATTKKDKVRFDAKYFPQTVAKGSTSMQIVSSGPDDDREKIKQGYVKMISIATKKIYIESPYFVPDSSVLEALSIAATAGVDVRLIIPDQPDHPFVYRATEYYCQELINAGGKIYSYQNGFMHSKMIVIDGKIVSIGSANMDIRSFKLNFEANAFLYDREFAHATELIFLHDQQKSDFLTKEHFRNQSRYIKIKQKLSRLVAPIL</sequence>
<comment type="similarity">
    <text evidence="12">Belongs to the phospholipase D family. Cardiolipin synthase subfamily.</text>
</comment>
<keyword evidence="7 12" id="KW-1133">Transmembrane helix</keyword>
<evidence type="ECO:0000256" key="10">
    <source>
        <dbReference type="ARBA" id="ARBA00023209"/>
    </source>
</evidence>
<dbReference type="GO" id="GO:0032049">
    <property type="term" value="P:cardiolipin biosynthetic process"/>
    <property type="evidence" value="ECO:0007669"/>
    <property type="project" value="UniProtKB-UniRule"/>
</dbReference>
<dbReference type="Proteomes" id="UP000051820">
    <property type="component" value="Unassembled WGS sequence"/>
</dbReference>
<keyword evidence="4 12" id="KW-0808">Transferase</keyword>
<evidence type="ECO:0000313" key="16">
    <source>
        <dbReference type="Proteomes" id="UP000051820"/>
    </source>
</evidence>
<feature type="active site" evidence="12">
    <location>
        <position position="414"/>
    </location>
</feature>
<evidence type="ECO:0000256" key="7">
    <source>
        <dbReference type="ARBA" id="ARBA00022989"/>
    </source>
</evidence>
<dbReference type="PROSITE" id="PS50035">
    <property type="entry name" value="PLD"/>
    <property type="match status" value="2"/>
</dbReference>
<dbReference type="EC" id="2.7.8.-" evidence="12 13"/>
<keyword evidence="16" id="KW-1185">Reference proteome</keyword>
<dbReference type="PANTHER" id="PTHR21248:SF22">
    <property type="entry name" value="PHOSPHOLIPASE D"/>
    <property type="match status" value="1"/>
</dbReference>
<dbReference type="PATRIC" id="fig|1423807.3.peg.42"/>
<evidence type="ECO:0000256" key="1">
    <source>
        <dbReference type="ARBA" id="ARBA00004651"/>
    </source>
</evidence>
<keyword evidence="8 12" id="KW-0443">Lipid metabolism</keyword>
<evidence type="ECO:0000256" key="2">
    <source>
        <dbReference type="ARBA" id="ARBA00022475"/>
    </source>
</evidence>
<protein>
    <recommendedName>
        <fullName evidence="12 13">Cardiolipin synthase</fullName>
        <shortName evidence="12">CL synthase</shortName>
        <ecNumber evidence="12 13">2.7.8.-</ecNumber>
    </recommendedName>
</protein>
<feature type="active site" evidence="12">
    <location>
        <position position="236"/>
    </location>
</feature>
<feature type="transmembrane region" description="Helical" evidence="12">
    <location>
        <begin position="41"/>
        <end position="61"/>
    </location>
</feature>
<keyword evidence="6" id="KW-0677">Repeat</keyword>
<dbReference type="InterPro" id="IPR030874">
    <property type="entry name" value="Cardiolipin_synth_Firmi"/>
</dbReference>
<dbReference type="eggNOG" id="COG1502">
    <property type="taxonomic scope" value="Bacteria"/>
</dbReference>
<dbReference type="InterPro" id="IPR001736">
    <property type="entry name" value="PLipase_D/transphosphatidylase"/>
</dbReference>
<evidence type="ECO:0000256" key="12">
    <source>
        <dbReference type="HAMAP-Rule" id="MF_01916"/>
    </source>
</evidence>
<evidence type="ECO:0000256" key="9">
    <source>
        <dbReference type="ARBA" id="ARBA00023136"/>
    </source>
</evidence>
<dbReference type="CDD" id="cd09110">
    <property type="entry name" value="PLDc_CLS_1"/>
    <property type="match status" value="1"/>
</dbReference>
<comment type="subcellular location">
    <subcellularLocation>
        <location evidence="1 12">Cell membrane</location>
        <topology evidence="1 12">Multi-pass membrane protein</topology>
    </subcellularLocation>
</comment>
<organism evidence="15 16">
    <name type="scientific">Paucilactobacillus suebicus DSM 5007 = KCTC 3549</name>
    <dbReference type="NCBI Taxonomy" id="1423807"/>
    <lineage>
        <taxon>Bacteria</taxon>
        <taxon>Bacillati</taxon>
        <taxon>Bacillota</taxon>
        <taxon>Bacilli</taxon>
        <taxon>Lactobacillales</taxon>
        <taxon>Lactobacillaceae</taxon>
        <taxon>Paucilactobacillus</taxon>
    </lineage>
</organism>
<dbReference type="Pfam" id="PF13396">
    <property type="entry name" value="PLDc_N"/>
    <property type="match status" value="1"/>
</dbReference>
<feature type="active site" evidence="12">
    <location>
        <position position="409"/>
    </location>
</feature>
<feature type="active site" evidence="12">
    <location>
        <position position="229"/>
    </location>
</feature>
<accession>A0A0R1WF28</accession>
<keyword evidence="5 12" id="KW-0812">Transmembrane</keyword>
<evidence type="ECO:0000256" key="5">
    <source>
        <dbReference type="ARBA" id="ARBA00022692"/>
    </source>
</evidence>
<dbReference type="GO" id="GO:0005886">
    <property type="term" value="C:plasma membrane"/>
    <property type="evidence" value="ECO:0007669"/>
    <property type="project" value="UniProtKB-SubCell"/>
</dbReference>
<evidence type="ECO:0000256" key="11">
    <source>
        <dbReference type="ARBA" id="ARBA00023264"/>
    </source>
</evidence>
<evidence type="ECO:0000313" key="15">
    <source>
        <dbReference type="EMBL" id="KRM13475.1"/>
    </source>
</evidence>
<evidence type="ECO:0000256" key="6">
    <source>
        <dbReference type="ARBA" id="ARBA00022737"/>
    </source>
</evidence>
<comment type="caution">
    <text evidence="15">The sequence shown here is derived from an EMBL/GenBank/DDBJ whole genome shotgun (WGS) entry which is preliminary data.</text>
</comment>
<comment type="function">
    <text evidence="12">Catalyzes the reversible phosphatidyl group transfer from one phosphatidylglycerol molecule to another to form cardiolipin (CL) (diphosphatidylglycerol) and glycerol.</text>
</comment>
<evidence type="ECO:0000256" key="8">
    <source>
        <dbReference type="ARBA" id="ARBA00023098"/>
    </source>
</evidence>
<dbReference type="InterPro" id="IPR027379">
    <property type="entry name" value="CLS_N"/>
</dbReference>
<feature type="domain" description="PLD phosphodiesterase" evidence="14">
    <location>
        <begin position="402"/>
        <end position="429"/>
    </location>
</feature>
<dbReference type="NCBIfam" id="TIGR04265">
    <property type="entry name" value="bac_cardiolipin"/>
    <property type="match status" value="1"/>
</dbReference>
<reference evidence="15 16" key="1">
    <citation type="journal article" date="2015" name="Genome Announc.">
        <title>Expanding the biotechnology potential of lactobacilli through comparative genomics of 213 strains and associated genera.</title>
        <authorList>
            <person name="Sun Z."/>
            <person name="Harris H.M."/>
            <person name="McCann A."/>
            <person name="Guo C."/>
            <person name="Argimon S."/>
            <person name="Zhang W."/>
            <person name="Yang X."/>
            <person name="Jeffery I.B."/>
            <person name="Cooney J.C."/>
            <person name="Kagawa T.F."/>
            <person name="Liu W."/>
            <person name="Song Y."/>
            <person name="Salvetti E."/>
            <person name="Wrobel A."/>
            <person name="Rasinkangas P."/>
            <person name="Parkhill J."/>
            <person name="Rea M.C."/>
            <person name="O'Sullivan O."/>
            <person name="Ritari J."/>
            <person name="Douillard F.P."/>
            <person name="Paul Ross R."/>
            <person name="Yang R."/>
            <person name="Briner A.E."/>
            <person name="Felis G.E."/>
            <person name="de Vos W.M."/>
            <person name="Barrangou R."/>
            <person name="Klaenhammer T.R."/>
            <person name="Caufield P.W."/>
            <person name="Cui Y."/>
            <person name="Zhang H."/>
            <person name="O'Toole P.W."/>
        </authorList>
    </citation>
    <scope>NUCLEOTIDE SEQUENCE [LARGE SCALE GENOMIC DNA]</scope>
    <source>
        <strain evidence="15 16">DSM 5007</strain>
    </source>
</reference>
<keyword evidence="9 12" id="KW-0472">Membrane</keyword>
<keyword evidence="11 12" id="KW-1208">Phospholipid metabolism</keyword>
<comment type="catalytic activity">
    <reaction evidence="12">
        <text>2 a 1,2-diacyl-sn-glycero-3-phospho-(1'-sn-glycerol) = a cardiolipin + glycerol</text>
        <dbReference type="Rhea" id="RHEA:31451"/>
        <dbReference type="ChEBI" id="CHEBI:17754"/>
        <dbReference type="ChEBI" id="CHEBI:62237"/>
        <dbReference type="ChEBI" id="CHEBI:64716"/>
    </reaction>
</comment>
<dbReference type="InterPro" id="IPR025202">
    <property type="entry name" value="PLD-like_dom"/>
</dbReference>
<evidence type="ECO:0000256" key="3">
    <source>
        <dbReference type="ARBA" id="ARBA00022516"/>
    </source>
</evidence>
<keyword evidence="10 12" id="KW-0594">Phospholipid biosynthesis</keyword>
<feature type="active site" evidence="12">
    <location>
        <position position="231"/>
    </location>
</feature>
<keyword evidence="3 12" id="KW-0444">Lipid biosynthesis</keyword>
<keyword evidence="2 12" id="KW-1003">Cell membrane</keyword>
<dbReference type="SUPFAM" id="SSF56024">
    <property type="entry name" value="Phospholipase D/nuclease"/>
    <property type="match status" value="2"/>
</dbReference>
<evidence type="ECO:0000256" key="4">
    <source>
        <dbReference type="ARBA" id="ARBA00022679"/>
    </source>
</evidence>
<dbReference type="FunFam" id="3.30.870.10:FF:000014">
    <property type="entry name" value="Cardiolipin synthase"/>
    <property type="match status" value="1"/>
</dbReference>
<dbReference type="CDD" id="cd09112">
    <property type="entry name" value="PLDc_CLS_2"/>
    <property type="match status" value="1"/>
</dbReference>
<dbReference type="HAMAP" id="MF_01916">
    <property type="entry name" value="Cardiolipin_synth_Cls"/>
    <property type="match status" value="1"/>
</dbReference>
<feature type="active site" evidence="12">
    <location>
        <position position="407"/>
    </location>
</feature>
<dbReference type="AlphaFoldDB" id="A0A0R1WF28"/>
<dbReference type="GO" id="GO:0008808">
    <property type="term" value="F:cardiolipin synthase activity"/>
    <property type="evidence" value="ECO:0007669"/>
    <property type="project" value="UniProtKB-UniRule"/>
</dbReference>
<feature type="transmembrane region" description="Helical" evidence="12">
    <location>
        <begin position="6"/>
        <end position="29"/>
    </location>
</feature>
<dbReference type="Gene3D" id="3.30.870.10">
    <property type="entry name" value="Endonuclease Chain A"/>
    <property type="match status" value="2"/>
</dbReference>
<dbReference type="EMBL" id="AZGF01000001">
    <property type="protein sequence ID" value="KRM13475.1"/>
    <property type="molecule type" value="Genomic_DNA"/>
</dbReference>
<dbReference type="InterPro" id="IPR022924">
    <property type="entry name" value="Cardiolipin_synthase"/>
</dbReference>
<feature type="domain" description="PLD phosphodiesterase" evidence="14">
    <location>
        <begin position="224"/>
        <end position="251"/>
    </location>
</feature>
<gene>
    <name evidence="15" type="ORF">FD16_GL000042</name>
</gene>
<dbReference type="STRING" id="1423807.FD16_GL000042"/>
<dbReference type="Pfam" id="PF13091">
    <property type="entry name" value="PLDc_2"/>
    <property type="match status" value="2"/>
</dbReference>
<dbReference type="PANTHER" id="PTHR21248">
    <property type="entry name" value="CARDIOLIPIN SYNTHASE"/>
    <property type="match status" value="1"/>
</dbReference>
<dbReference type="SMART" id="SM00155">
    <property type="entry name" value="PLDc"/>
    <property type="match status" value="2"/>
</dbReference>
<evidence type="ECO:0000256" key="13">
    <source>
        <dbReference type="NCBIfam" id="TIGR04265"/>
    </source>
</evidence>